<dbReference type="RefSeq" id="WP_223203764.1">
    <property type="nucleotide sequence ID" value="NZ_BAABBJ010000004.1"/>
</dbReference>
<comment type="subcellular location">
    <subcellularLocation>
        <location evidence="1">Membrane</location>
        <topology evidence="1">Multi-pass membrane protein</topology>
    </subcellularLocation>
</comment>
<evidence type="ECO:0000256" key="1">
    <source>
        <dbReference type="ARBA" id="ARBA00004141"/>
    </source>
</evidence>
<keyword evidence="9" id="KW-1185">Reference proteome</keyword>
<evidence type="ECO:0000256" key="3">
    <source>
        <dbReference type="ARBA" id="ARBA00022989"/>
    </source>
</evidence>
<evidence type="ECO:0000313" key="8">
    <source>
        <dbReference type="EMBL" id="GEP71084.1"/>
    </source>
</evidence>
<feature type="region of interest" description="Disordered" evidence="5">
    <location>
        <begin position="1"/>
        <end position="27"/>
    </location>
</feature>
<evidence type="ECO:0000256" key="2">
    <source>
        <dbReference type="ARBA" id="ARBA00022692"/>
    </source>
</evidence>
<proteinExistence type="predicted"/>
<evidence type="ECO:0000256" key="5">
    <source>
        <dbReference type="SAM" id="MobiDB-lite"/>
    </source>
</evidence>
<dbReference type="InterPro" id="IPR050932">
    <property type="entry name" value="TM2D1-3-like"/>
</dbReference>
<feature type="domain" description="TM2" evidence="7">
    <location>
        <begin position="50"/>
        <end position="98"/>
    </location>
</feature>
<protein>
    <recommendedName>
        <fullName evidence="7">TM2 domain-containing protein</fullName>
    </recommendedName>
</protein>
<feature type="transmembrane region" description="Helical" evidence="6">
    <location>
        <begin position="122"/>
        <end position="143"/>
    </location>
</feature>
<feature type="transmembrane region" description="Helical" evidence="6">
    <location>
        <begin position="80"/>
        <end position="102"/>
    </location>
</feature>
<reference evidence="8 9" key="1">
    <citation type="submission" date="2019-07" db="EMBL/GenBank/DDBJ databases">
        <title>Whole genome shotgun sequence of Cellulomonas soli NBRC 109434.</title>
        <authorList>
            <person name="Hosoyama A."/>
            <person name="Uohara A."/>
            <person name="Ohji S."/>
            <person name="Ichikawa N."/>
        </authorList>
    </citation>
    <scope>NUCLEOTIDE SEQUENCE [LARGE SCALE GENOMIC DNA]</scope>
    <source>
        <strain evidence="8 9">NBRC 109434</strain>
    </source>
</reference>
<evidence type="ECO:0000259" key="7">
    <source>
        <dbReference type="Pfam" id="PF05154"/>
    </source>
</evidence>
<dbReference type="AlphaFoldDB" id="A0A512PIP8"/>
<name>A0A512PIP8_9CELL</name>
<comment type="caution">
    <text evidence="8">The sequence shown here is derived from an EMBL/GenBank/DDBJ whole genome shotgun (WGS) entry which is preliminary data.</text>
</comment>
<evidence type="ECO:0000313" key="9">
    <source>
        <dbReference type="Proteomes" id="UP000321798"/>
    </source>
</evidence>
<dbReference type="InterPro" id="IPR007829">
    <property type="entry name" value="TM2"/>
</dbReference>
<dbReference type="Pfam" id="PF05154">
    <property type="entry name" value="TM2"/>
    <property type="match status" value="1"/>
</dbReference>
<dbReference type="PANTHER" id="PTHR21016">
    <property type="entry name" value="BETA-AMYLOID BINDING PROTEIN-RELATED"/>
    <property type="match status" value="1"/>
</dbReference>
<sequence length="164" mass="17039">MSNDPYAAEGAQPLPPTPPAPPAGAYGVPPQSAPVAASAYGYAPVGNESTKSFIATWLLAYFLGTFGIDRFYLGKIGTGVLKLITLGGFGIWSLVDVILVLVGAQKDKEGRTLQGYDQHKKTAWIVTIILFVLGIGSSALNLANSANDLSQAATVISVEASTLV</sequence>
<keyword evidence="2 6" id="KW-0812">Transmembrane</keyword>
<feature type="compositionally biased region" description="Pro residues" evidence="5">
    <location>
        <begin position="13"/>
        <end position="22"/>
    </location>
</feature>
<gene>
    <name evidence="8" type="ORF">CSO01_37990</name>
</gene>
<evidence type="ECO:0000256" key="6">
    <source>
        <dbReference type="SAM" id="Phobius"/>
    </source>
</evidence>
<dbReference type="GO" id="GO:0016020">
    <property type="term" value="C:membrane"/>
    <property type="evidence" value="ECO:0007669"/>
    <property type="project" value="UniProtKB-SubCell"/>
</dbReference>
<keyword evidence="4 6" id="KW-0472">Membrane</keyword>
<accession>A0A512PIP8</accession>
<dbReference type="Proteomes" id="UP000321798">
    <property type="component" value="Unassembled WGS sequence"/>
</dbReference>
<dbReference type="PANTHER" id="PTHR21016:SF25">
    <property type="entry name" value="TM2 DOMAIN-CONTAINING PROTEIN DDB_G0277895-RELATED"/>
    <property type="match status" value="1"/>
</dbReference>
<organism evidence="8 9">
    <name type="scientific">Cellulomonas soli</name>
    <dbReference type="NCBI Taxonomy" id="931535"/>
    <lineage>
        <taxon>Bacteria</taxon>
        <taxon>Bacillati</taxon>
        <taxon>Actinomycetota</taxon>
        <taxon>Actinomycetes</taxon>
        <taxon>Micrococcales</taxon>
        <taxon>Cellulomonadaceae</taxon>
        <taxon>Cellulomonas</taxon>
    </lineage>
</organism>
<dbReference type="EMBL" id="BKAL01000022">
    <property type="protein sequence ID" value="GEP71084.1"/>
    <property type="molecule type" value="Genomic_DNA"/>
</dbReference>
<feature type="transmembrane region" description="Helical" evidence="6">
    <location>
        <begin position="54"/>
        <end position="73"/>
    </location>
</feature>
<evidence type="ECO:0000256" key="4">
    <source>
        <dbReference type="ARBA" id="ARBA00023136"/>
    </source>
</evidence>
<keyword evidence="3 6" id="KW-1133">Transmembrane helix</keyword>